<dbReference type="Proteomes" id="UP001164305">
    <property type="component" value="Chromosome"/>
</dbReference>
<reference evidence="1" key="1">
    <citation type="submission" date="2022-10" db="EMBL/GenBank/DDBJ databases">
        <title>Whole-Genome Sequencing of Brachybacterium huguangmaarense BRM-3, Isolated from Betula schmidtii.</title>
        <authorList>
            <person name="Haam D."/>
        </authorList>
    </citation>
    <scope>NUCLEOTIDE SEQUENCE</scope>
    <source>
        <strain evidence="1">BRM-3</strain>
    </source>
</reference>
<name>A0ABY6G0K2_9MICO</name>
<dbReference type="EMBL" id="CP107020">
    <property type="protein sequence ID" value="UYG16494.1"/>
    <property type="molecule type" value="Genomic_DNA"/>
</dbReference>
<proteinExistence type="predicted"/>
<evidence type="ECO:0000313" key="2">
    <source>
        <dbReference type="Proteomes" id="UP001164305"/>
    </source>
</evidence>
<sequence>MTARDARPSRPHDTPPRARTLRALDPTELLAQITLGLQDAPRDSLALVGHRDRCEVVVTTRSELWPLAGEDAAATLDHLIGLLRREGCTGAFGLVVLGDGRGPAGDASPAGPAPLGGPVEEPADEAAGIRLAVRVLVAARTEGFDIPELWVLAHGRAREVVVSVPAGPLEPGTPIDIGISDPVALGDVGSTLVAAESVLAGEQHRVDGRTAVAPLRSLLLAGAGRAQPRPLPRPAITETWNIARASLRALDGPVGTGDPERWMTACEHVRSFVVDLASPPRRDDFLVRLLGRGQDAAALADGDLTRLVEDPRCRPHESIRAGGAWYEALREMEAVTRPAVAGSADEGDAELRAGWANLATVLALAAWWNHRFATAGALTDEVLHAVPDHSLARLVAVMAAGPVQPGWDPRPST</sequence>
<accession>A0ABY6G0K2</accession>
<keyword evidence="2" id="KW-1185">Reference proteome</keyword>
<protein>
    <submittedName>
        <fullName evidence="1">DUF4192 family protein</fullName>
    </submittedName>
</protein>
<dbReference type="RefSeq" id="WP_263593707.1">
    <property type="nucleotide sequence ID" value="NZ_CP107020.1"/>
</dbReference>
<evidence type="ECO:0000313" key="1">
    <source>
        <dbReference type="EMBL" id="UYG16494.1"/>
    </source>
</evidence>
<gene>
    <name evidence="1" type="ORF">BRM3_12910</name>
</gene>
<organism evidence="1 2">
    <name type="scientific">Brachybacterium huguangmaarense</name>
    <dbReference type="NCBI Taxonomy" id="1652028"/>
    <lineage>
        <taxon>Bacteria</taxon>
        <taxon>Bacillati</taxon>
        <taxon>Actinomycetota</taxon>
        <taxon>Actinomycetes</taxon>
        <taxon>Micrococcales</taxon>
        <taxon>Dermabacteraceae</taxon>
        <taxon>Brachybacterium</taxon>
    </lineage>
</organism>